<comment type="caution">
    <text evidence="1">The sequence shown here is derived from an EMBL/GenBank/DDBJ whole genome shotgun (WGS) entry which is preliminary data.</text>
</comment>
<protein>
    <submittedName>
        <fullName evidence="1">Uncharacterized protein</fullName>
    </submittedName>
</protein>
<accession>A0A557R3F4</accession>
<dbReference type="EMBL" id="VMNK01000001">
    <property type="protein sequence ID" value="TVO59658.1"/>
    <property type="molecule type" value="Genomic_DNA"/>
</dbReference>
<dbReference type="SUPFAM" id="SSF48452">
    <property type="entry name" value="TPR-like"/>
    <property type="match status" value="1"/>
</dbReference>
<dbReference type="AlphaFoldDB" id="A0A557R3F4"/>
<proteinExistence type="predicted"/>
<keyword evidence="2" id="KW-1185">Reference proteome</keyword>
<dbReference type="RefSeq" id="WP_144307676.1">
    <property type="nucleotide sequence ID" value="NZ_VMNK01000001.1"/>
</dbReference>
<evidence type="ECO:0000313" key="2">
    <source>
        <dbReference type="Proteomes" id="UP000319502"/>
    </source>
</evidence>
<dbReference type="Proteomes" id="UP000319502">
    <property type="component" value="Unassembled WGS sequence"/>
</dbReference>
<organism evidence="1 2">
    <name type="scientific">Denitromonas halophila</name>
    <dbReference type="NCBI Taxonomy" id="1629404"/>
    <lineage>
        <taxon>Bacteria</taxon>
        <taxon>Pseudomonadati</taxon>
        <taxon>Pseudomonadota</taxon>
        <taxon>Betaproteobacteria</taxon>
        <taxon>Rhodocyclales</taxon>
        <taxon>Zoogloeaceae</taxon>
        <taxon>Denitromonas</taxon>
    </lineage>
</organism>
<gene>
    <name evidence="1" type="ORF">FHP91_00065</name>
</gene>
<name>A0A557R3F4_9RHOO</name>
<reference evidence="1 2" key="1">
    <citation type="submission" date="2019-07" db="EMBL/GenBank/DDBJ databases">
        <title>The pathways for chlorine oxyanion respiration interact through the shared metabolite chlorate.</title>
        <authorList>
            <person name="Barnum T.P."/>
            <person name="Cheng Y."/>
            <person name="Hill K.A."/>
            <person name="Lucas L.N."/>
            <person name="Carlson H.K."/>
            <person name="Coates J.D."/>
        </authorList>
    </citation>
    <scope>NUCLEOTIDE SEQUENCE [LARGE SCALE GENOMIC DNA]</scope>
    <source>
        <strain evidence="1 2">SFB-3</strain>
    </source>
</reference>
<evidence type="ECO:0000313" key="1">
    <source>
        <dbReference type="EMBL" id="TVO59658.1"/>
    </source>
</evidence>
<dbReference type="Gene3D" id="1.25.40.10">
    <property type="entry name" value="Tetratricopeptide repeat domain"/>
    <property type="match status" value="1"/>
</dbReference>
<sequence>MTPTGFSPSRKAVRLAAVICTVFLGWVVSGTVRAEGRLPAQCGSLATHFGPFDYRVEKSKLPIVERYHFTPDIESLSAGAPNPGGNIVYTLQAFPNHHRALMSLLRYGEKQRSDRPRGLPFTIECFMLRAEAFAHDDAMVKMISGLYYLKHDQAKVAIERLEQADALGSANPNLYYNLGLAYLEVGEKEKALESAHKAYAAGFPLPGLMNRLKRAGAWRDVPPKPAPKADK</sequence>
<dbReference type="InterPro" id="IPR011990">
    <property type="entry name" value="TPR-like_helical_dom_sf"/>
</dbReference>
<dbReference type="OrthoDB" id="8525350at2"/>